<organism evidence="1 2">
    <name type="scientific">Entomophthora muscae</name>
    <dbReference type="NCBI Taxonomy" id="34485"/>
    <lineage>
        <taxon>Eukaryota</taxon>
        <taxon>Fungi</taxon>
        <taxon>Fungi incertae sedis</taxon>
        <taxon>Zoopagomycota</taxon>
        <taxon>Entomophthoromycotina</taxon>
        <taxon>Entomophthoromycetes</taxon>
        <taxon>Entomophthorales</taxon>
        <taxon>Entomophthoraceae</taxon>
        <taxon>Entomophthora</taxon>
    </lineage>
</organism>
<evidence type="ECO:0000313" key="2">
    <source>
        <dbReference type="Proteomes" id="UP001165960"/>
    </source>
</evidence>
<reference evidence="1" key="1">
    <citation type="submission" date="2022-04" db="EMBL/GenBank/DDBJ databases">
        <title>Genome of the entomopathogenic fungus Entomophthora muscae.</title>
        <authorList>
            <person name="Elya C."/>
            <person name="Lovett B.R."/>
            <person name="Lee E."/>
            <person name="Macias A.M."/>
            <person name="Hajek A.E."/>
            <person name="De Bivort B.L."/>
            <person name="Kasson M.T."/>
            <person name="De Fine Licht H.H."/>
            <person name="Stajich J.E."/>
        </authorList>
    </citation>
    <scope>NUCLEOTIDE SEQUENCE</scope>
    <source>
        <strain evidence="1">Berkeley</strain>
    </source>
</reference>
<evidence type="ECO:0000313" key="1">
    <source>
        <dbReference type="EMBL" id="KAJ9048471.1"/>
    </source>
</evidence>
<keyword evidence="2" id="KW-1185">Reference proteome</keyword>
<dbReference type="EMBL" id="QTSX02007395">
    <property type="protein sequence ID" value="KAJ9048471.1"/>
    <property type="molecule type" value="Genomic_DNA"/>
</dbReference>
<dbReference type="Proteomes" id="UP001165960">
    <property type="component" value="Unassembled WGS sequence"/>
</dbReference>
<proteinExistence type="predicted"/>
<comment type="caution">
    <text evidence="1">The sequence shown here is derived from an EMBL/GenBank/DDBJ whole genome shotgun (WGS) entry which is preliminary data.</text>
</comment>
<sequence length="92" mass="10574">MDYLGMKEDEFVKKGKLDLWGNNPGMQCTTNGFYGCERGPGEGRIANPIMSAQQRTVNSFNFKYGRVEIEARLPKGVLRVWMYKYSGYCHHT</sequence>
<gene>
    <name evidence="1" type="primary">GNBPB1_6</name>
    <name evidence="1" type="ORF">DSO57_1034792</name>
</gene>
<protein>
    <submittedName>
        <fullName evidence="1">3-glucan binding protein</fullName>
    </submittedName>
</protein>
<accession>A0ACC2REK0</accession>
<name>A0ACC2REK0_9FUNG</name>